<sequence length="560" mass="61765">MPSLDARGVASLLREYAQRGALRGGNPYRAKAYSRAADSLAALAVPLDVLVAEDRLTEIPGVGDAIANIVAKLHKTGSHPSLEKLRKEIPEGVLEMLAVPGLRPEKVLRLYKDLGIASLAELEAAAKDDRIKRAKGLGAALQTKILQNLAIAKSGEGRLHLHRAAALLAHAKESIRKARPELKRVTIAGDFRRGCELVGHLAIVAEAPEAAKAPQPSPADGLQIRLSDRKHFGATLLFATGSAAHIERLRTLAAEKEMRLEADGLHKGRTLIAGDEAEIYRALGLPFIDPELREGRGEIELALKGKLPKLVTDDDLRGILHCHTDASDGTETLETMGKATRQRGFEYFGVADHSKSAHYAGGLSVEEIAQQHLEADRLNKHLGKDFRILKGIESDILADGSLDYDDEVLERFDFVVASIHGRFKLDRKAQTQRLLRAISNPHTTIIGHMTGRQLQRRPGYEIDMEKVLRACAKHDVVVEINAHPWRLDLDWRWHQAALEFGCIMSINPDAHSIPELDHMHWGVEMARKGGVPADRILNAMTLPEITRYFRQKRRSLARAA</sequence>
<dbReference type="Gene3D" id="1.10.150.20">
    <property type="entry name" value="5' to 3' exonuclease, C-terminal subdomain"/>
    <property type="match status" value="1"/>
</dbReference>
<dbReference type="Pfam" id="PF14716">
    <property type="entry name" value="HHH_8"/>
    <property type="match status" value="1"/>
</dbReference>
<keyword evidence="1" id="KW-0808">Transferase</keyword>
<keyword evidence="5" id="KW-0540">Nuclease</keyword>
<dbReference type="InterPro" id="IPR003141">
    <property type="entry name" value="Pol/His_phosphatase_N"/>
</dbReference>
<dbReference type="EMBL" id="JAGIKT010000038">
    <property type="protein sequence ID" value="MBP0112834.1"/>
    <property type="molecule type" value="Genomic_DNA"/>
</dbReference>
<evidence type="ECO:0000256" key="1">
    <source>
        <dbReference type="ARBA" id="ARBA00022679"/>
    </source>
</evidence>
<dbReference type="InterPro" id="IPR022311">
    <property type="entry name" value="PolX-like"/>
</dbReference>
<name>A0ABS3ZXF8_9BRAD</name>
<dbReference type="InterPro" id="IPR047967">
    <property type="entry name" value="PolX_PHP"/>
</dbReference>
<dbReference type="PANTHER" id="PTHR36928">
    <property type="entry name" value="PHOSPHATASE YCDX-RELATED"/>
    <property type="match status" value="1"/>
</dbReference>
<dbReference type="SMART" id="SM00481">
    <property type="entry name" value="POLIIIAc"/>
    <property type="match status" value="1"/>
</dbReference>
<dbReference type="SUPFAM" id="SSF47802">
    <property type="entry name" value="DNA polymerase beta, N-terminal domain-like"/>
    <property type="match status" value="1"/>
</dbReference>
<dbReference type="SMART" id="SM00483">
    <property type="entry name" value="POLXc"/>
    <property type="match status" value="1"/>
</dbReference>
<dbReference type="Gene3D" id="3.30.210.10">
    <property type="entry name" value="DNA polymerase, thumb domain"/>
    <property type="match status" value="1"/>
</dbReference>
<dbReference type="InterPro" id="IPR029398">
    <property type="entry name" value="PolB_thumb"/>
</dbReference>
<dbReference type="Pfam" id="PF14791">
    <property type="entry name" value="DNA_pol_B_thumb"/>
    <property type="match status" value="1"/>
</dbReference>
<dbReference type="Gene3D" id="1.10.150.110">
    <property type="entry name" value="DNA polymerase beta, N-terminal domain-like"/>
    <property type="match status" value="1"/>
</dbReference>
<keyword evidence="5" id="KW-0378">Hydrolase</keyword>
<keyword evidence="6" id="KW-1185">Reference proteome</keyword>
<dbReference type="PANTHER" id="PTHR36928:SF1">
    <property type="entry name" value="PHOSPHATASE YCDX-RELATED"/>
    <property type="match status" value="1"/>
</dbReference>
<evidence type="ECO:0000259" key="4">
    <source>
        <dbReference type="SMART" id="SM00483"/>
    </source>
</evidence>
<dbReference type="InterPro" id="IPR016195">
    <property type="entry name" value="Pol/histidinol_Pase-like"/>
</dbReference>
<dbReference type="InterPro" id="IPR050243">
    <property type="entry name" value="PHP_phosphatase"/>
</dbReference>
<protein>
    <submittedName>
        <fullName evidence="5">DNA polymerase/3'-5' exonuclease PolX</fullName>
    </submittedName>
</protein>
<dbReference type="SUPFAM" id="SSF89550">
    <property type="entry name" value="PHP domain-like"/>
    <property type="match status" value="1"/>
</dbReference>
<gene>
    <name evidence="5" type="ORF">JWS04_17435</name>
</gene>
<keyword evidence="2" id="KW-0548">Nucleotidyltransferase</keyword>
<dbReference type="Pfam" id="PF14520">
    <property type="entry name" value="HHH_5"/>
    <property type="match status" value="1"/>
</dbReference>
<dbReference type="Gene3D" id="3.20.20.140">
    <property type="entry name" value="Metal-dependent hydrolases"/>
    <property type="match status" value="1"/>
</dbReference>
<evidence type="ECO:0000313" key="5">
    <source>
        <dbReference type="EMBL" id="MBP0112834.1"/>
    </source>
</evidence>
<proteinExistence type="predicted"/>
<dbReference type="InterPro" id="IPR037160">
    <property type="entry name" value="DNA_Pol_thumb_sf"/>
</dbReference>
<dbReference type="InterPro" id="IPR043519">
    <property type="entry name" value="NT_sf"/>
</dbReference>
<evidence type="ECO:0000256" key="2">
    <source>
        <dbReference type="ARBA" id="ARBA00022695"/>
    </source>
</evidence>
<feature type="domain" description="Polymerase/histidinol phosphatase N-terminal" evidence="3">
    <location>
        <begin position="318"/>
        <end position="398"/>
    </location>
</feature>
<accession>A0ABS3ZXF8</accession>
<evidence type="ECO:0000259" key="3">
    <source>
        <dbReference type="SMART" id="SM00481"/>
    </source>
</evidence>
<dbReference type="InterPro" id="IPR004013">
    <property type="entry name" value="PHP_dom"/>
</dbReference>
<feature type="domain" description="DNA-directed DNA polymerase X" evidence="4">
    <location>
        <begin position="3"/>
        <end position="294"/>
    </location>
</feature>
<dbReference type="CDD" id="cd07436">
    <property type="entry name" value="PHP_PolX"/>
    <property type="match status" value="1"/>
</dbReference>
<reference evidence="5 6" key="1">
    <citation type="submission" date="2021-03" db="EMBL/GenBank/DDBJ databases">
        <title>Genome Sequence of Bradyrhizobium vignae strain ISRA400.</title>
        <authorList>
            <person name="Tisa L.S."/>
            <person name="Svistoonoff S."/>
            <person name="Hocher V."/>
            <person name="Fall S."/>
            <person name="Zaiya A."/>
            <person name="Naing D."/>
            <person name="Niang N."/>
            <person name="Diouf A."/>
            <person name="Dasylva M.C."/>
            <person name="Toure O."/>
            <person name="Gueye M."/>
            <person name="Gully D."/>
            <person name="Tisseyre P."/>
            <person name="Simpson S."/>
            <person name="Morris K."/>
            <person name="Thomas W.K."/>
        </authorList>
    </citation>
    <scope>NUCLEOTIDE SEQUENCE [LARGE SCALE GENOMIC DNA]</scope>
    <source>
        <strain evidence="5 6">ISRA400</strain>
    </source>
</reference>
<dbReference type="Pfam" id="PF02811">
    <property type="entry name" value="PHP"/>
    <property type="match status" value="1"/>
</dbReference>
<comment type="caution">
    <text evidence="5">The sequence shown here is derived from an EMBL/GenBank/DDBJ whole genome shotgun (WGS) entry which is preliminary data.</text>
</comment>
<dbReference type="PIRSF" id="PIRSF005047">
    <property type="entry name" value="UCP005047_YshC"/>
    <property type="match status" value="1"/>
</dbReference>
<dbReference type="InterPro" id="IPR010996">
    <property type="entry name" value="HHH_MUS81"/>
</dbReference>
<organism evidence="5 6">
    <name type="scientific">Bradyrhizobium vignae</name>
    <dbReference type="NCBI Taxonomy" id="1549949"/>
    <lineage>
        <taxon>Bacteria</taxon>
        <taxon>Pseudomonadati</taxon>
        <taxon>Pseudomonadota</taxon>
        <taxon>Alphaproteobacteria</taxon>
        <taxon>Hyphomicrobiales</taxon>
        <taxon>Nitrobacteraceae</taxon>
        <taxon>Bradyrhizobium</taxon>
    </lineage>
</organism>
<keyword evidence="5" id="KW-0269">Exonuclease</keyword>
<dbReference type="RefSeq" id="WP_209295419.1">
    <property type="nucleotide sequence ID" value="NZ_JAGIKT010000038.1"/>
</dbReference>
<dbReference type="InterPro" id="IPR002054">
    <property type="entry name" value="DNA-dir_DNA_pol_X"/>
</dbReference>
<dbReference type="InterPro" id="IPR027421">
    <property type="entry name" value="DNA_pol_lamdba_lyase_dom_sf"/>
</dbReference>
<dbReference type="Proteomes" id="UP000669317">
    <property type="component" value="Unassembled WGS sequence"/>
</dbReference>
<dbReference type="GO" id="GO:0004527">
    <property type="term" value="F:exonuclease activity"/>
    <property type="evidence" value="ECO:0007669"/>
    <property type="project" value="UniProtKB-KW"/>
</dbReference>
<evidence type="ECO:0000313" key="6">
    <source>
        <dbReference type="Proteomes" id="UP000669317"/>
    </source>
</evidence>
<dbReference type="SUPFAM" id="SSF81301">
    <property type="entry name" value="Nucleotidyltransferase"/>
    <property type="match status" value="1"/>
</dbReference>